<dbReference type="OMA" id="WIFGYGE"/>
<evidence type="ECO:0000256" key="2">
    <source>
        <dbReference type="ARBA" id="ARBA00023239"/>
    </source>
</evidence>
<dbReference type="SUPFAM" id="SSF110857">
    <property type="entry name" value="Gamma-glutamyl cyclotransferase-like"/>
    <property type="match status" value="1"/>
</dbReference>
<dbReference type="InterPro" id="IPR013024">
    <property type="entry name" value="GGCT-like"/>
</dbReference>
<evidence type="ECO:0000313" key="4">
    <source>
        <dbReference type="Proteomes" id="UP000053558"/>
    </source>
</evidence>
<dbReference type="GO" id="GO:0006751">
    <property type="term" value="P:glutathione catabolic process"/>
    <property type="evidence" value="ECO:0007669"/>
    <property type="project" value="InterPro"/>
</dbReference>
<proteinExistence type="predicted"/>
<dbReference type="Proteomes" id="UP000053558">
    <property type="component" value="Unassembled WGS sequence"/>
</dbReference>
<dbReference type="EMBL" id="JH711583">
    <property type="protein sequence ID" value="EIW77986.1"/>
    <property type="molecule type" value="Genomic_DNA"/>
</dbReference>
<keyword evidence="2" id="KW-0456">Lyase</keyword>
<dbReference type="OrthoDB" id="5894at2759"/>
<dbReference type="PANTHER" id="PTHR12192:SF2">
    <property type="entry name" value="GLUTATHIONE-SPECIFIC GAMMA-GLUTAMYLCYCLOTRANSFERASE 2"/>
    <property type="match status" value="1"/>
</dbReference>
<organism evidence="3 4">
    <name type="scientific">Coniophora puteana (strain RWD-64-598)</name>
    <name type="common">Brown rot fungus</name>
    <dbReference type="NCBI Taxonomy" id="741705"/>
    <lineage>
        <taxon>Eukaryota</taxon>
        <taxon>Fungi</taxon>
        <taxon>Dikarya</taxon>
        <taxon>Basidiomycota</taxon>
        <taxon>Agaricomycotina</taxon>
        <taxon>Agaricomycetes</taxon>
        <taxon>Agaricomycetidae</taxon>
        <taxon>Boletales</taxon>
        <taxon>Coniophorineae</taxon>
        <taxon>Coniophoraceae</taxon>
        <taxon>Coniophora</taxon>
    </lineage>
</organism>
<protein>
    <recommendedName>
        <fullName evidence="1">glutathione-specific gamma-glutamylcyclotransferase</fullName>
        <ecNumber evidence="1">4.3.2.7</ecNumber>
    </recommendedName>
</protein>
<dbReference type="CDD" id="cd06661">
    <property type="entry name" value="GGCT_like"/>
    <property type="match status" value="1"/>
</dbReference>
<dbReference type="EC" id="4.3.2.7" evidence="1"/>
<name>A0A5M3MG63_CONPW</name>
<reference evidence="4" key="1">
    <citation type="journal article" date="2012" name="Science">
        <title>The Paleozoic origin of enzymatic lignin decomposition reconstructed from 31 fungal genomes.</title>
        <authorList>
            <person name="Floudas D."/>
            <person name="Binder M."/>
            <person name="Riley R."/>
            <person name="Barry K."/>
            <person name="Blanchette R.A."/>
            <person name="Henrissat B."/>
            <person name="Martinez A.T."/>
            <person name="Otillar R."/>
            <person name="Spatafora J.W."/>
            <person name="Yadav J.S."/>
            <person name="Aerts A."/>
            <person name="Benoit I."/>
            <person name="Boyd A."/>
            <person name="Carlson A."/>
            <person name="Copeland A."/>
            <person name="Coutinho P.M."/>
            <person name="de Vries R.P."/>
            <person name="Ferreira P."/>
            <person name="Findley K."/>
            <person name="Foster B."/>
            <person name="Gaskell J."/>
            <person name="Glotzer D."/>
            <person name="Gorecki P."/>
            <person name="Heitman J."/>
            <person name="Hesse C."/>
            <person name="Hori C."/>
            <person name="Igarashi K."/>
            <person name="Jurgens J.A."/>
            <person name="Kallen N."/>
            <person name="Kersten P."/>
            <person name="Kohler A."/>
            <person name="Kuees U."/>
            <person name="Kumar T.K.A."/>
            <person name="Kuo A."/>
            <person name="LaButti K."/>
            <person name="Larrondo L.F."/>
            <person name="Lindquist E."/>
            <person name="Ling A."/>
            <person name="Lombard V."/>
            <person name="Lucas S."/>
            <person name="Lundell T."/>
            <person name="Martin R."/>
            <person name="McLaughlin D.J."/>
            <person name="Morgenstern I."/>
            <person name="Morin E."/>
            <person name="Murat C."/>
            <person name="Nagy L.G."/>
            <person name="Nolan M."/>
            <person name="Ohm R.A."/>
            <person name="Patyshakuliyeva A."/>
            <person name="Rokas A."/>
            <person name="Ruiz-Duenas F.J."/>
            <person name="Sabat G."/>
            <person name="Salamov A."/>
            <person name="Samejima M."/>
            <person name="Schmutz J."/>
            <person name="Slot J.C."/>
            <person name="St John F."/>
            <person name="Stenlid J."/>
            <person name="Sun H."/>
            <person name="Sun S."/>
            <person name="Syed K."/>
            <person name="Tsang A."/>
            <person name="Wiebenga A."/>
            <person name="Young D."/>
            <person name="Pisabarro A."/>
            <person name="Eastwood D.C."/>
            <person name="Martin F."/>
            <person name="Cullen D."/>
            <person name="Grigoriev I.V."/>
            <person name="Hibbett D.S."/>
        </authorList>
    </citation>
    <scope>NUCLEOTIDE SEQUENCE [LARGE SCALE GENOMIC DNA]</scope>
    <source>
        <strain evidence="4">RWD-64-598 SS2</strain>
    </source>
</reference>
<dbReference type="AlphaFoldDB" id="A0A5M3MG63"/>
<dbReference type="Gene3D" id="3.10.490.10">
    <property type="entry name" value="Gamma-glutamyl cyclotransferase-like"/>
    <property type="match status" value="1"/>
</dbReference>
<evidence type="ECO:0000313" key="3">
    <source>
        <dbReference type="EMBL" id="EIW77986.1"/>
    </source>
</evidence>
<dbReference type="PANTHER" id="PTHR12192">
    <property type="entry name" value="CATION TRANSPORT PROTEIN CHAC-RELATED"/>
    <property type="match status" value="1"/>
</dbReference>
<dbReference type="Pfam" id="PF04752">
    <property type="entry name" value="ChaC"/>
    <property type="match status" value="1"/>
</dbReference>
<accession>A0A5M3MG63</accession>
<dbReference type="GO" id="GO:0005737">
    <property type="term" value="C:cytoplasm"/>
    <property type="evidence" value="ECO:0007669"/>
    <property type="project" value="TreeGrafter"/>
</dbReference>
<dbReference type="GO" id="GO:0061928">
    <property type="term" value="F:glutathione specific gamma-glutamylcyclotransferase activity"/>
    <property type="evidence" value="ECO:0007669"/>
    <property type="project" value="UniProtKB-EC"/>
</dbReference>
<comment type="caution">
    <text evidence="3">The sequence shown here is derived from an EMBL/GenBank/DDBJ whole genome shotgun (WGS) entry which is preliminary data.</text>
</comment>
<gene>
    <name evidence="3" type="ORF">CONPUDRAFT_129018</name>
</gene>
<dbReference type="InterPro" id="IPR006840">
    <property type="entry name" value="ChaC"/>
</dbReference>
<dbReference type="RefSeq" id="XP_007772268.1">
    <property type="nucleotide sequence ID" value="XM_007774078.1"/>
</dbReference>
<dbReference type="InterPro" id="IPR036568">
    <property type="entry name" value="GGCT-like_sf"/>
</dbReference>
<keyword evidence="4" id="KW-1185">Reference proteome</keyword>
<evidence type="ECO:0000256" key="1">
    <source>
        <dbReference type="ARBA" id="ARBA00012344"/>
    </source>
</evidence>
<dbReference type="KEGG" id="cput:CONPUDRAFT_129018"/>
<sequence length="223" mass="25461">MTIPQIPPFTVFGYGSLIFKVRYENGLVNHSPGFIKGYVRRFSQMSHHHRGTPENPGRAVTLIHKEDWDHYSASDPYPDDDTVWGIAYTIDPVHEKEARAYLDHRERASHSMILLVSSNWQHKNGYTLETMDIYDIVDGEARIVIHNCHCYVGRPDNPAFTGSEPLDKLSHHIWQSIGPSGRNKDYLYQLAEAVHKLSPASRDAHLFALEARVRELDSKLGDT</sequence>
<dbReference type="GeneID" id="19200167"/>